<proteinExistence type="predicted"/>
<dbReference type="AlphaFoldDB" id="A0A382JIB6"/>
<dbReference type="InterPro" id="IPR023346">
    <property type="entry name" value="Lysozyme-like_dom_sf"/>
</dbReference>
<gene>
    <name evidence="2" type="ORF">METZ01_LOCUS264958</name>
</gene>
<accession>A0A382JIB6</accession>
<dbReference type="Gene3D" id="1.10.530.10">
    <property type="match status" value="1"/>
</dbReference>
<reference evidence="2" key="1">
    <citation type="submission" date="2018-05" db="EMBL/GenBank/DDBJ databases">
        <authorList>
            <person name="Lanie J.A."/>
            <person name="Ng W.-L."/>
            <person name="Kazmierczak K.M."/>
            <person name="Andrzejewski T.M."/>
            <person name="Davidsen T.M."/>
            <person name="Wayne K.J."/>
            <person name="Tettelin H."/>
            <person name="Glass J.I."/>
            <person name="Rusch D."/>
            <person name="Podicherti R."/>
            <person name="Tsui H.-C.T."/>
            <person name="Winkler M.E."/>
        </authorList>
    </citation>
    <scope>NUCLEOTIDE SEQUENCE</scope>
</reference>
<evidence type="ECO:0000313" key="2">
    <source>
        <dbReference type="EMBL" id="SVC12104.1"/>
    </source>
</evidence>
<name>A0A382JIB6_9ZZZZ</name>
<sequence length="241" mass="27989">MNKTFRVIIPLVFCVKAVLGADAKSVSNVFPNSTVFTSTNDTTLNIDETRNRFPEILRDAKLLMSEVIISDFNKDTLEVAFLLSKIFELLMEADQIGEMNLEDKEEFDRFNRTFTDMYTHKLNTVQNINAPIMAEKIWTDISEAIEIEMGETKFTVVEDRDGHIPLVRTKQVDQYINYFQTKGRKQFQIWLNRYAKYKGLILPILEEHEMPEEFIYLAMIESGLNPKAYSKANASGMWQFI</sequence>
<dbReference type="Pfam" id="PF01464">
    <property type="entry name" value="SLT"/>
    <property type="match status" value="1"/>
</dbReference>
<dbReference type="EMBL" id="UINC01074678">
    <property type="protein sequence ID" value="SVC12104.1"/>
    <property type="molecule type" value="Genomic_DNA"/>
</dbReference>
<protein>
    <recommendedName>
        <fullName evidence="1">Transglycosylase SLT domain-containing protein</fullName>
    </recommendedName>
</protein>
<dbReference type="SUPFAM" id="SSF53955">
    <property type="entry name" value="Lysozyme-like"/>
    <property type="match status" value="1"/>
</dbReference>
<feature type="domain" description="Transglycosylase SLT" evidence="1">
    <location>
        <begin position="208"/>
        <end position="241"/>
    </location>
</feature>
<feature type="non-terminal residue" evidence="2">
    <location>
        <position position="241"/>
    </location>
</feature>
<organism evidence="2">
    <name type="scientific">marine metagenome</name>
    <dbReference type="NCBI Taxonomy" id="408172"/>
    <lineage>
        <taxon>unclassified sequences</taxon>
        <taxon>metagenomes</taxon>
        <taxon>ecological metagenomes</taxon>
    </lineage>
</organism>
<evidence type="ECO:0000259" key="1">
    <source>
        <dbReference type="Pfam" id="PF01464"/>
    </source>
</evidence>
<dbReference type="InterPro" id="IPR008258">
    <property type="entry name" value="Transglycosylase_SLT_dom_1"/>
</dbReference>